<protein>
    <submittedName>
        <fullName evidence="10">ATPase H+ transporting accessory protein 1b</fullName>
    </submittedName>
</protein>
<feature type="signal peptide" evidence="7">
    <location>
        <begin position="1"/>
        <end position="21"/>
    </location>
</feature>
<keyword evidence="7" id="KW-0732">Signal</keyword>
<evidence type="ECO:0000256" key="6">
    <source>
        <dbReference type="SAM" id="Phobius"/>
    </source>
</evidence>
<dbReference type="Pfam" id="PF05827">
    <property type="entry name" value="VAS1_LD"/>
    <property type="match status" value="1"/>
</dbReference>
<organism evidence="10 11">
    <name type="scientific">Eptatretus burgeri</name>
    <name type="common">Inshore hagfish</name>
    <dbReference type="NCBI Taxonomy" id="7764"/>
    <lineage>
        <taxon>Eukaryota</taxon>
        <taxon>Metazoa</taxon>
        <taxon>Chordata</taxon>
        <taxon>Craniata</taxon>
        <taxon>Vertebrata</taxon>
        <taxon>Cyclostomata</taxon>
        <taxon>Myxini</taxon>
        <taxon>Myxiniformes</taxon>
        <taxon>Myxinidae</taxon>
        <taxon>Eptatretinae</taxon>
        <taxon>Eptatretus</taxon>
    </lineage>
</organism>
<evidence type="ECO:0000256" key="4">
    <source>
        <dbReference type="ARBA" id="ARBA00022989"/>
    </source>
</evidence>
<dbReference type="Proteomes" id="UP000694388">
    <property type="component" value="Unplaced"/>
</dbReference>
<keyword evidence="5 6" id="KW-0472">Membrane</keyword>
<keyword evidence="3 6" id="KW-0812">Transmembrane</keyword>
<dbReference type="GO" id="GO:0030641">
    <property type="term" value="P:regulation of cellular pH"/>
    <property type="evidence" value="ECO:0007669"/>
    <property type="project" value="TreeGrafter"/>
</dbReference>
<dbReference type="Pfam" id="PF20520">
    <property type="entry name" value="Ac45-VOA1_TM"/>
    <property type="match status" value="1"/>
</dbReference>
<dbReference type="Gene3D" id="2.40.160.110">
    <property type="match status" value="1"/>
</dbReference>
<dbReference type="PANTHER" id="PTHR12471">
    <property type="entry name" value="VACUOLAR ATP SYNTHASE SUBUNIT S1"/>
    <property type="match status" value="1"/>
</dbReference>
<feature type="domain" description="V-type proton ATPase subunit S1/VOA1 transmembrane" evidence="9">
    <location>
        <begin position="395"/>
        <end position="433"/>
    </location>
</feature>
<dbReference type="InterPro" id="IPR046755">
    <property type="entry name" value="VAS1_LD"/>
</dbReference>
<reference evidence="10" key="2">
    <citation type="submission" date="2025-09" db="UniProtKB">
        <authorList>
            <consortium name="Ensembl"/>
        </authorList>
    </citation>
    <scope>IDENTIFICATION</scope>
</reference>
<dbReference type="PANTHER" id="PTHR12471:SF6">
    <property type="entry name" value="ATPASE H+ TRANSPORTING ACCESSORY PROTEIN 1"/>
    <property type="match status" value="1"/>
</dbReference>
<reference evidence="10" key="1">
    <citation type="submission" date="2025-08" db="UniProtKB">
        <authorList>
            <consortium name="Ensembl"/>
        </authorList>
    </citation>
    <scope>IDENTIFICATION</scope>
</reference>
<evidence type="ECO:0000256" key="5">
    <source>
        <dbReference type="ARBA" id="ARBA00023136"/>
    </source>
</evidence>
<evidence type="ECO:0000256" key="3">
    <source>
        <dbReference type="ARBA" id="ARBA00022692"/>
    </source>
</evidence>
<evidence type="ECO:0000256" key="7">
    <source>
        <dbReference type="SAM" id="SignalP"/>
    </source>
</evidence>
<proteinExistence type="inferred from homology"/>
<dbReference type="GO" id="GO:0098588">
    <property type="term" value="C:bounding membrane of organelle"/>
    <property type="evidence" value="ECO:0007669"/>
    <property type="project" value="UniProtKB-ARBA"/>
</dbReference>
<keyword evidence="11" id="KW-1185">Reference proteome</keyword>
<dbReference type="InterPro" id="IPR008388">
    <property type="entry name" value="Ac45_acc_su"/>
</dbReference>
<dbReference type="FunFam" id="2.40.160.110:FF:000003">
    <property type="entry name" value="ATPase H+ transporting accessory protein 1"/>
    <property type="match status" value="1"/>
</dbReference>
<comment type="subcellular location">
    <subcellularLocation>
        <location evidence="1">Membrane</location>
        <topology evidence="1">Single-pass membrane protein</topology>
    </subcellularLocation>
</comment>
<dbReference type="Ensembl" id="ENSEBUT00000011230.1">
    <property type="protein sequence ID" value="ENSEBUP00000010679.1"/>
    <property type="gene ID" value="ENSEBUG00000006871.1"/>
</dbReference>
<dbReference type="GO" id="GO:0033176">
    <property type="term" value="C:proton-transporting V-type ATPase complex"/>
    <property type="evidence" value="ECO:0007669"/>
    <property type="project" value="TreeGrafter"/>
</dbReference>
<evidence type="ECO:0000313" key="10">
    <source>
        <dbReference type="Ensembl" id="ENSEBUP00000010679.1"/>
    </source>
</evidence>
<accession>A0A8C4Q730</accession>
<feature type="chain" id="PRO_5034297106" evidence="7">
    <location>
        <begin position="22"/>
        <end position="445"/>
    </location>
</feature>
<evidence type="ECO:0000259" key="8">
    <source>
        <dbReference type="Pfam" id="PF05827"/>
    </source>
</evidence>
<dbReference type="GO" id="GO:0001671">
    <property type="term" value="F:ATPase activator activity"/>
    <property type="evidence" value="ECO:0007669"/>
    <property type="project" value="TreeGrafter"/>
</dbReference>
<dbReference type="InterPro" id="IPR046756">
    <property type="entry name" value="VAS1/VOA1_TM"/>
</dbReference>
<dbReference type="GO" id="GO:0012505">
    <property type="term" value="C:endomembrane system"/>
    <property type="evidence" value="ECO:0007669"/>
    <property type="project" value="UniProtKB-ARBA"/>
</dbReference>
<dbReference type="GeneTree" id="ENSGT00940000156650"/>
<feature type="domain" description="V-type proton ATPase subunit S1 luminal" evidence="8">
    <location>
        <begin position="238"/>
        <end position="380"/>
    </location>
</feature>
<dbReference type="GO" id="GO:0030659">
    <property type="term" value="C:cytoplasmic vesicle membrane"/>
    <property type="evidence" value="ECO:0007669"/>
    <property type="project" value="UniProtKB-ARBA"/>
</dbReference>
<name>A0A8C4Q730_EPTBU</name>
<sequence>MAQLPGFIIVIASLMASHCWALDTVPTLIWSTRSSLWDGSSRLPAGQVLSEPELHNLLTPALANDNLVLFLQDKLSIEDFTQYGDGAFPHIQWWLQNSGSQLVLPAVSWHATVGLASWLSRGQNVSELKSGQPLNSLPRIGPGLLLVRLEDTRSSDFPPVKEALANNDKRIDEVMRWMQRNERQFTAVYTARRPSKQFESTAGMLGGSGRRLLAASTTQSPPVPTQSPLAFGNYSGSPCILLWASQIFIVIDKETFDLTKETFSKTPDTAGSLCNTSSALLSINYTNLNKSASNLVLNFSLSNEFYPVSAQNWFTLDKVSVLWNGNLSDFNTFEVSAPEMYSFRCQLLGTSSRAGSRLTMNTKNKKAISLELHDFQIQAFNLKGNYFAYASDCASFFTPAIWMGLVSCGFLILILTYGLHMLLQLKTMDRFDDPKGPGISAPQAD</sequence>
<feature type="transmembrane region" description="Helical" evidence="6">
    <location>
        <begin position="400"/>
        <end position="423"/>
    </location>
</feature>
<evidence type="ECO:0000256" key="1">
    <source>
        <dbReference type="ARBA" id="ARBA00004167"/>
    </source>
</evidence>
<dbReference type="AlphaFoldDB" id="A0A8C4Q730"/>
<comment type="similarity">
    <text evidence="2">Belongs to the vacuolar ATPase subunit S1 family.</text>
</comment>
<dbReference type="OMA" id="PLFEPLM"/>
<evidence type="ECO:0000256" key="2">
    <source>
        <dbReference type="ARBA" id="ARBA00009037"/>
    </source>
</evidence>
<evidence type="ECO:0000259" key="9">
    <source>
        <dbReference type="Pfam" id="PF20520"/>
    </source>
</evidence>
<keyword evidence="4 6" id="KW-1133">Transmembrane helix</keyword>
<evidence type="ECO:0000313" key="11">
    <source>
        <dbReference type="Proteomes" id="UP000694388"/>
    </source>
</evidence>